<proteinExistence type="inferred from homology"/>
<organism evidence="9 10">
    <name type="scientific">Candidatus Gemmiger avicola</name>
    <dbReference type="NCBI Taxonomy" id="2838605"/>
    <lineage>
        <taxon>Bacteria</taxon>
        <taxon>Bacillati</taxon>
        <taxon>Bacillota</taxon>
        <taxon>Clostridia</taxon>
        <taxon>Eubacteriales</taxon>
        <taxon>Gemmiger</taxon>
    </lineage>
</organism>
<reference evidence="9" key="2">
    <citation type="submission" date="2021-04" db="EMBL/GenBank/DDBJ databases">
        <authorList>
            <person name="Gilroy R."/>
        </authorList>
    </citation>
    <scope>NUCLEOTIDE SEQUENCE</scope>
    <source>
        <strain evidence="9">ChiBcec8-13705</strain>
    </source>
</reference>
<keyword evidence="5 8" id="KW-0812">Transmembrane</keyword>
<feature type="transmembrane region" description="Helical" evidence="8">
    <location>
        <begin position="41"/>
        <end position="59"/>
    </location>
</feature>
<dbReference type="EMBL" id="DWYG01000067">
    <property type="protein sequence ID" value="HJB41768.1"/>
    <property type="molecule type" value="Genomic_DNA"/>
</dbReference>
<dbReference type="Pfam" id="PF01594">
    <property type="entry name" value="AI-2E_transport"/>
    <property type="match status" value="1"/>
</dbReference>
<feature type="transmembrane region" description="Helical" evidence="8">
    <location>
        <begin position="162"/>
        <end position="187"/>
    </location>
</feature>
<dbReference type="PANTHER" id="PTHR21716:SF53">
    <property type="entry name" value="PERMEASE PERM-RELATED"/>
    <property type="match status" value="1"/>
</dbReference>
<evidence type="ECO:0000256" key="3">
    <source>
        <dbReference type="ARBA" id="ARBA00022448"/>
    </source>
</evidence>
<feature type="transmembrane region" description="Helical" evidence="8">
    <location>
        <begin position="256"/>
        <end position="274"/>
    </location>
</feature>
<dbReference type="GO" id="GO:0005886">
    <property type="term" value="C:plasma membrane"/>
    <property type="evidence" value="ECO:0007669"/>
    <property type="project" value="UniProtKB-SubCell"/>
</dbReference>
<comment type="caution">
    <text evidence="9">The sequence shown here is derived from an EMBL/GenBank/DDBJ whole genome shotgun (WGS) entry which is preliminary data.</text>
</comment>
<evidence type="ECO:0000313" key="10">
    <source>
        <dbReference type="Proteomes" id="UP000886803"/>
    </source>
</evidence>
<evidence type="ECO:0000256" key="2">
    <source>
        <dbReference type="ARBA" id="ARBA00009773"/>
    </source>
</evidence>
<comment type="subcellular location">
    <subcellularLocation>
        <location evidence="1">Cell membrane</location>
        <topology evidence="1">Multi-pass membrane protein</topology>
    </subcellularLocation>
</comment>
<dbReference type="Proteomes" id="UP000886803">
    <property type="component" value="Unassembled WGS sequence"/>
</dbReference>
<evidence type="ECO:0000256" key="7">
    <source>
        <dbReference type="ARBA" id="ARBA00023136"/>
    </source>
</evidence>
<name>A0A9D2M7I4_9FIRM</name>
<reference evidence="9" key="1">
    <citation type="journal article" date="2021" name="PeerJ">
        <title>Extensive microbial diversity within the chicken gut microbiome revealed by metagenomics and culture.</title>
        <authorList>
            <person name="Gilroy R."/>
            <person name="Ravi A."/>
            <person name="Getino M."/>
            <person name="Pursley I."/>
            <person name="Horton D.L."/>
            <person name="Alikhan N.F."/>
            <person name="Baker D."/>
            <person name="Gharbi K."/>
            <person name="Hall N."/>
            <person name="Watson M."/>
            <person name="Adriaenssens E.M."/>
            <person name="Foster-Nyarko E."/>
            <person name="Jarju S."/>
            <person name="Secka A."/>
            <person name="Antonio M."/>
            <person name="Oren A."/>
            <person name="Chaudhuri R.R."/>
            <person name="La Ragione R."/>
            <person name="Hildebrand F."/>
            <person name="Pallen M.J."/>
        </authorList>
    </citation>
    <scope>NUCLEOTIDE SEQUENCE</scope>
    <source>
        <strain evidence="9">ChiBcec8-13705</strain>
    </source>
</reference>
<evidence type="ECO:0000256" key="6">
    <source>
        <dbReference type="ARBA" id="ARBA00022989"/>
    </source>
</evidence>
<keyword evidence="4" id="KW-1003">Cell membrane</keyword>
<evidence type="ECO:0000256" key="8">
    <source>
        <dbReference type="SAM" id="Phobius"/>
    </source>
</evidence>
<dbReference type="GO" id="GO:0055085">
    <property type="term" value="P:transmembrane transport"/>
    <property type="evidence" value="ECO:0007669"/>
    <property type="project" value="TreeGrafter"/>
</dbReference>
<protein>
    <submittedName>
        <fullName evidence="9">AI-2E family transporter</fullName>
    </submittedName>
</protein>
<feature type="transmembrane region" description="Helical" evidence="8">
    <location>
        <begin position="314"/>
        <end position="332"/>
    </location>
</feature>
<accession>A0A9D2M7I4</accession>
<feature type="transmembrane region" description="Helical" evidence="8">
    <location>
        <begin position="80"/>
        <end position="102"/>
    </location>
</feature>
<evidence type="ECO:0000256" key="5">
    <source>
        <dbReference type="ARBA" id="ARBA00022692"/>
    </source>
</evidence>
<sequence>MKNWLDRVPRTMRDWLSLFTAAALILLVVSALPRTAGGVSAVLKALSPFAGGIAVAYVVDIPTRFFAEKLFHGKRGFAIVLSYICFIGVVAALIGLVVPQLIMSVSSFVNALPGYLDNAAAGIGGLMTDLNIGNEIVQRLTAWFDNTGNTIQNTITELMPRVAGAAGSVAGSVVDAVVALAASIYLLAEKEPLLEACRALLRALFPPRLAKGVFSVFTLANRTFSSYIGGQLLDALLVGIETFVAMLILQLNYAPMIAVLVAVTNIIPIAGPYIGAVPSALLLLLSGEPLQALIFCILILVIQQVDGNFIAPRILGGATGISGLWVLVAIIVGGGLFGIAGMVIGVPALAVVAALLKQAVGAGLEARGLDPATGGETPLPRRDETER</sequence>
<evidence type="ECO:0000256" key="1">
    <source>
        <dbReference type="ARBA" id="ARBA00004651"/>
    </source>
</evidence>
<gene>
    <name evidence="9" type="ORF">H9945_04645</name>
</gene>
<evidence type="ECO:0000313" key="9">
    <source>
        <dbReference type="EMBL" id="HJB41768.1"/>
    </source>
</evidence>
<feature type="transmembrane region" description="Helical" evidence="8">
    <location>
        <begin position="226"/>
        <end position="249"/>
    </location>
</feature>
<feature type="transmembrane region" description="Helical" evidence="8">
    <location>
        <begin position="280"/>
        <end position="302"/>
    </location>
</feature>
<dbReference type="AlphaFoldDB" id="A0A9D2M7I4"/>
<keyword evidence="7 8" id="KW-0472">Membrane</keyword>
<keyword evidence="6 8" id="KW-1133">Transmembrane helix</keyword>
<keyword evidence="3" id="KW-0813">Transport</keyword>
<dbReference type="InterPro" id="IPR002549">
    <property type="entry name" value="AI-2E-like"/>
</dbReference>
<comment type="similarity">
    <text evidence="2">Belongs to the autoinducer-2 exporter (AI-2E) (TC 2.A.86) family.</text>
</comment>
<feature type="transmembrane region" description="Helical" evidence="8">
    <location>
        <begin position="338"/>
        <end position="356"/>
    </location>
</feature>
<dbReference type="PANTHER" id="PTHR21716">
    <property type="entry name" value="TRANSMEMBRANE PROTEIN"/>
    <property type="match status" value="1"/>
</dbReference>
<evidence type="ECO:0000256" key="4">
    <source>
        <dbReference type="ARBA" id="ARBA00022475"/>
    </source>
</evidence>